<keyword evidence="2 7" id="KW-0121">Carboxypeptidase</keyword>
<evidence type="ECO:0000256" key="6">
    <source>
        <dbReference type="ARBA" id="ARBA00023180"/>
    </source>
</evidence>
<protein>
    <submittedName>
        <fullName evidence="7">Similar to Venom serine carboxypeptidase (Apis mellifera)</fullName>
    </submittedName>
</protein>
<proteinExistence type="inferred from homology"/>
<evidence type="ECO:0000256" key="5">
    <source>
        <dbReference type="ARBA" id="ARBA00022801"/>
    </source>
</evidence>
<dbReference type="Gene3D" id="3.40.50.1820">
    <property type="entry name" value="alpha/beta hydrolase"/>
    <property type="match status" value="2"/>
</dbReference>
<name>A0A8J2H6X6_COTCN</name>
<keyword evidence="4" id="KW-0732">Signal</keyword>
<dbReference type="EMBL" id="CAJNRD030001117">
    <property type="protein sequence ID" value="CAG5079371.1"/>
    <property type="molecule type" value="Genomic_DNA"/>
</dbReference>
<evidence type="ECO:0000313" key="8">
    <source>
        <dbReference type="Proteomes" id="UP000786811"/>
    </source>
</evidence>
<comment type="caution">
    <text evidence="7">The sequence shown here is derived from an EMBL/GenBank/DDBJ whole genome shotgun (WGS) entry which is preliminary data.</text>
</comment>
<dbReference type="PANTHER" id="PTHR11802">
    <property type="entry name" value="SERINE PROTEASE FAMILY S10 SERINE CARBOXYPEPTIDASE"/>
    <property type="match status" value="1"/>
</dbReference>
<comment type="similarity">
    <text evidence="1">Belongs to the peptidase S10 family.</text>
</comment>
<dbReference type="AlphaFoldDB" id="A0A8J2H6X6"/>
<keyword evidence="6" id="KW-0325">Glycoprotein</keyword>
<dbReference type="PANTHER" id="PTHR11802:SF472">
    <property type="entry name" value="SERINE CARBOXYPEPTIDASE CPVL-RELATED"/>
    <property type="match status" value="1"/>
</dbReference>
<evidence type="ECO:0000256" key="4">
    <source>
        <dbReference type="ARBA" id="ARBA00022729"/>
    </source>
</evidence>
<gene>
    <name evidence="7" type="ORF">HICCMSTLAB_LOCUS2995</name>
</gene>
<evidence type="ECO:0000256" key="1">
    <source>
        <dbReference type="ARBA" id="ARBA00009431"/>
    </source>
</evidence>
<sequence>MSNTTRTSSSDPKNDPVVLWLQGGPGATSLWALVYQNGPFKIHNNKILSIRQYSYSSNHNLIYIDSPVGNPLFISGECYAGKYIPAFSYLIHQKNPTAKIKINLKGLIVGNGFVDPISQMHFGNHLHEIGLLDLNGKVRFNLYEEKIRSLIKSNQLTTALEVPNELLFNFPSVLSILTGFKSYLFNYLDNQNSDDWDALVDWIQRPDVRAAIHVSYDTPFKIINPIILKYLQHEFMKSEADKIAALLPEYRVIFYNGQLDMIIPYSSIETALLNLQWEGGDEFKKASRSVWWSGDELAGYVTKVWNLNFVLIRNAGHASGVYQPKWVLEMITQFTHN</sequence>
<dbReference type="SUPFAM" id="SSF53474">
    <property type="entry name" value="alpha/beta-Hydrolases"/>
    <property type="match status" value="1"/>
</dbReference>
<keyword evidence="3" id="KW-0645">Protease</keyword>
<organism evidence="7 8">
    <name type="scientific">Cotesia congregata</name>
    <name type="common">Parasitoid wasp</name>
    <name type="synonym">Apanteles congregatus</name>
    <dbReference type="NCBI Taxonomy" id="51543"/>
    <lineage>
        <taxon>Eukaryota</taxon>
        <taxon>Metazoa</taxon>
        <taxon>Ecdysozoa</taxon>
        <taxon>Arthropoda</taxon>
        <taxon>Hexapoda</taxon>
        <taxon>Insecta</taxon>
        <taxon>Pterygota</taxon>
        <taxon>Neoptera</taxon>
        <taxon>Endopterygota</taxon>
        <taxon>Hymenoptera</taxon>
        <taxon>Apocrita</taxon>
        <taxon>Ichneumonoidea</taxon>
        <taxon>Braconidae</taxon>
        <taxon>Microgastrinae</taxon>
        <taxon>Cotesia</taxon>
    </lineage>
</organism>
<dbReference type="GO" id="GO:0004185">
    <property type="term" value="F:serine-type carboxypeptidase activity"/>
    <property type="evidence" value="ECO:0007669"/>
    <property type="project" value="InterPro"/>
</dbReference>
<evidence type="ECO:0000256" key="3">
    <source>
        <dbReference type="ARBA" id="ARBA00022670"/>
    </source>
</evidence>
<dbReference type="Pfam" id="PF00450">
    <property type="entry name" value="Peptidase_S10"/>
    <property type="match status" value="2"/>
</dbReference>
<dbReference type="InterPro" id="IPR001563">
    <property type="entry name" value="Peptidase_S10"/>
</dbReference>
<accession>A0A8J2H6X6</accession>
<reference evidence="7" key="1">
    <citation type="submission" date="2021-04" db="EMBL/GenBank/DDBJ databases">
        <authorList>
            <person name="Chebbi M.A.C M."/>
        </authorList>
    </citation>
    <scope>NUCLEOTIDE SEQUENCE</scope>
</reference>
<evidence type="ECO:0000256" key="2">
    <source>
        <dbReference type="ARBA" id="ARBA00022645"/>
    </source>
</evidence>
<keyword evidence="8" id="KW-1185">Reference proteome</keyword>
<dbReference type="InterPro" id="IPR029058">
    <property type="entry name" value="AB_hydrolase_fold"/>
</dbReference>
<evidence type="ECO:0000313" key="7">
    <source>
        <dbReference type="EMBL" id="CAG5079371.1"/>
    </source>
</evidence>
<keyword evidence="5" id="KW-0378">Hydrolase</keyword>
<dbReference type="OrthoDB" id="443318at2759"/>
<dbReference type="Proteomes" id="UP000786811">
    <property type="component" value="Unassembled WGS sequence"/>
</dbReference>
<dbReference type="GO" id="GO:0006508">
    <property type="term" value="P:proteolysis"/>
    <property type="evidence" value="ECO:0007669"/>
    <property type="project" value="UniProtKB-KW"/>
</dbReference>